<proteinExistence type="predicted"/>
<evidence type="ECO:0000256" key="1">
    <source>
        <dbReference type="SAM" id="Phobius"/>
    </source>
</evidence>
<name>A0ABY5B7E0_BURGL</name>
<reference evidence="2" key="1">
    <citation type="submission" date="2022-06" db="EMBL/GenBank/DDBJ databases">
        <title>Draft genome sequence of Burkholderia glumae strain GR20004 isolated from rice panicle showing bacterial panicle blight.</title>
        <authorList>
            <person name="Choi S.Y."/>
            <person name="Lee Y.H."/>
        </authorList>
    </citation>
    <scope>NUCLEOTIDE SEQUENCE</scope>
    <source>
        <strain evidence="2">GR20004</strain>
    </source>
</reference>
<accession>A0ABY5B7E0</accession>
<keyword evidence="1" id="KW-0812">Transmembrane</keyword>
<dbReference type="Proteomes" id="UP001056386">
    <property type="component" value="Chromosome 2"/>
</dbReference>
<protein>
    <submittedName>
        <fullName evidence="2">Uncharacterized protein</fullName>
    </submittedName>
</protein>
<gene>
    <name evidence="2" type="ORF">NFI99_11215</name>
</gene>
<sequence length="112" mass="12671">MNEPQAATRRRLDMTVNVQSLVMSVFGAACGAIVMWYSLVGRVQTLEDHDKQQESHFTQIEAALAQQRSDVKESLRDIGASVKETNGKIDYLTQQLYLNTAGNRPDTKRWSR</sequence>
<dbReference type="EMBL" id="CP099583">
    <property type="protein sequence ID" value="USS42743.1"/>
    <property type="molecule type" value="Genomic_DNA"/>
</dbReference>
<evidence type="ECO:0000313" key="2">
    <source>
        <dbReference type="EMBL" id="USS42743.1"/>
    </source>
</evidence>
<evidence type="ECO:0000313" key="3">
    <source>
        <dbReference type="Proteomes" id="UP001056386"/>
    </source>
</evidence>
<keyword evidence="1" id="KW-1133">Transmembrane helix</keyword>
<keyword evidence="3" id="KW-1185">Reference proteome</keyword>
<keyword evidence="1" id="KW-0472">Membrane</keyword>
<organism evidence="2 3">
    <name type="scientific">Burkholderia glumae</name>
    <name type="common">Pseudomonas glumae</name>
    <dbReference type="NCBI Taxonomy" id="337"/>
    <lineage>
        <taxon>Bacteria</taxon>
        <taxon>Pseudomonadati</taxon>
        <taxon>Pseudomonadota</taxon>
        <taxon>Betaproteobacteria</taxon>
        <taxon>Burkholderiales</taxon>
        <taxon>Burkholderiaceae</taxon>
        <taxon>Burkholderia</taxon>
    </lineage>
</organism>
<dbReference type="RefSeq" id="WP_174524843.1">
    <property type="nucleotide sequence ID" value="NZ_CP021157.1"/>
</dbReference>
<feature type="transmembrane region" description="Helical" evidence="1">
    <location>
        <begin position="21"/>
        <end position="39"/>
    </location>
</feature>